<comment type="caution">
    <text evidence="2">The sequence shown here is derived from an EMBL/GenBank/DDBJ whole genome shotgun (WGS) entry which is preliminary data.</text>
</comment>
<feature type="transmembrane region" description="Helical" evidence="1">
    <location>
        <begin position="31"/>
        <end position="51"/>
    </location>
</feature>
<evidence type="ECO:0000313" key="3">
    <source>
        <dbReference type="Proteomes" id="UP001519863"/>
    </source>
</evidence>
<name>A0ABS7B935_9ACTN</name>
<proteinExistence type="predicted"/>
<feature type="transmembrane region" description="Helical" evidence="1">
    <location>
        <begin position="63"/>
        <end position="84"/>
    </location>
</feature>
<protein>
    <submittedName>
        <fullName evidence="2">Uncharacterized protein</fullName>
    </submittedName>
</protein>
<dbReference type="RefSeq" id="WP_220146807.1">
    <property type="nucleotide sequence ID" value="NZ_JAHXZI010000015.1"/>
</dbReference>
<keyword evidence="3" id="KW-1185">Reference proteome</keyword>
<evidence type="ECO:0000256" key="1">
    <source>
        <dbReference type="SAM" id="Phobius"/>
    </source>
</evidence>
<feature type="transmembrane region" description="Helical" evidence="1">
    <location>
        <begin position="112"/>
        <end position="136"/>
    </location>
</feature>
<keyword evidence="1" id="KW-1133">Transmembrane helix</keyword>
<sequence>MTRLDEFFGSRGRLPVQMGPAEAARIFARRVALLLCGFGGFAVVMGLGGWLTALANGGHRGAAWVAGGAVVALLGSALASRLWWRGGHRLSAARGSATETWVAAPSKRSGHLFLTAFAVISAILVTNVAAVIVATLPSDKRRLDPIGATVGPTTPEPIVQTPVDPRSQALATLETIAARDRANITLSGQFVAQLSSRYTGMKDPQSKNGTFEAPDILGEYWSLYFAHGSGTHRVLLLKSTDFGTRRLVKGKPLWVVFVAADFRDRKAVLDWCSTASSNLSGTELDKCEARTLQPPE</sequence>
<gene>
    <name evidence="2" type="ORF">KZ829_27470</name>
</gene>
<reference evidence="2 3" key="1">
    <citation type="journal article" date="2013" name="Antonie Van Leeuwenhoek">
        <title>Actinoplanes hulinensis sp. nov., a novel actinomycete isolated from soybean root (Glycine max (L.) Merr).</title>
        <authorList>
            <person name="Shen Y."/>
            <person name="Liu C."/>
            <person name="Wang X."/>
            <person name="Zhao J."/>
            <person name="Jia F."/>
            <person name="Zhang Y."/>
            <person name="Wang L."/>
            <person name="Yang D."/>
            <person name="Xiang W."/>
        </authorList>
    </citation>
    <scope>NUCLEOTIDE SEQUENCE [LARGE SCALE GENOMIC DNA]</scope>
    <source>
        <strain evidence="2 3">NEAU-M9</strain>
    </source>
</reference>
<evidence type="ECO:0000313" key="2">
    <source>
        <dbReference type="EMBL" id="MBW6437478.1"/>
    </source>
</evidence>
<keyword evidence="1" id="KW-0812">Transmembrane</keyword>
<organism evidence="2 3">
    <name type="scientific">Actinoplanes hulinensis</name>
    <dbReference type="NCBI Taxonomy" id="1144547"/>
    <lineage>
        <taxon>Bacteria</taxon>
        <taxon>Bacillati</taxon>
        <taxon>Actinomycetota</taxon>
        <taxon>Actinomycetes</taxon>
        <taxon>Micromonosporales</taxon>
        <taxon>Micromonosporaceae</taxon>
        <taxon>Actinoplanes</taxon>
    </lineage>
</organism>
<dbReference type="EMBL" id="JAHXZI010000015">
    <property type="protein sequence ID" value="MBW6437478.1"/>
    <property type="molecule type" value="Genomic_DNA"/>
</dbReference>
<keyword evidence="1" id="KW-0472">Membrane</keyword>
<dbReference type="Proteomes" id="UP001519863">
    <property type="component" value="Unassembled WGS sequence"/>
</dbReference>
<accession>A0ABS7B935</accession>